<protein>
    <submittedName>
        <fullName evidence="2">ParA family protein</fullName>
    </submittedName>
</protein>
<dbReference type="Proteomes" id="UP000257032">
    <property type="component" value="Unassembled WGS sequence"/>
</dbReference>
<comment type="caution">
    <text evidence="2">The sequence shown here is derived from an EMBL/GenBank/DDBJ whole genome shotgun (WGS) entry which is preliminary data.</text>
</comment>
<dbReference type="InterPro" id="IPR025669">
    <property type="entry name" value="AAA_dom"/>
</dbReference>
<dbReference type="Gene3D" id="3.40.50.300">
    <property type="entry name" value="P-loop containing nucleotide triphosphate hydrolases"/>
    <property type="match status" value="1"/>
</dbReference>
<dbReference type="PANTHER" id="PTHR13696">
    <property type="entry name" value="P-LOOP CONTAINING NUCLEOSIDE TRIPHOSPHATE HYDROLASE"/>
    <property type="match status" value="1"/>
</dbReference>
<sequence>MKILLMGNYKGGCGKTTSNFILSHQLVEKGYKVLFIDFDPQCSGTRMLTSGSIVDGMDHNNIFSAIEEDDITSNIIPINEHLHMVAGSEYINQFERIMEGKGIIERRYLYFRSLMSQLIEKRDYDYILLDMSPSKSSLNTAVMAVATHHIVITQAEILSMEMTKNYIEDIEELQEAGIDSKISGVTIGMMNNTKLSNKVEKALREHYGPMVFQVKTKRKSRIHEFSVLGYPEKNTRGMYYAADSNALFYHQKLTNEIIGTLERATEVES</sequence>
<dbReference type="EMBL" id="QTLC01000039">
    <property type="protein sequence ID" value="RDY70868.1"/>
    <property type="molecule type" value="Genomic_DNA"/>
</dbReference>
<dbReference type="Pfam" id="PF13614">
    <property type="entry name" value="AAA_31"/>
    <property type="match status" value="1"/>
</dbReference>
<name>A0A3D8VQ01_9BACI</name>
<evidence type="ECO:0000313" key="2">
    <source>
        <dbReference type="EMBL" id="RDY70868.1"/>
    </source>
</evidence>
<evidence type="ECO:0000259" key="1">
    <source>
        <dbReference type="Pfam" id="PF13614"/>
    </source>
</evidence>
<evidence type="ECO:0000313" key="3">
    <source>
        <dbReference type="Proteomes" id="UP000257032"/>
    </source>
</evidence>
<dbReference type="RefSeq" id="WP_115894188.1">
    <property type="nucleotide sequence ID" value="NZ_QTLC01000039.1"/>
</dbReference>
<dbReference type="PANTHER" id="PTHR13696:SF99">
    <property type="entry name" value="COBYRINIC ACID AC-DIAMIDE SYNTHASE"/>
    <property type="match status" value="1"/>
</dbReference>
<reference evidence="2 3" key="1">
    <citation type="submission" date="2018-08" db="EMBL/GenBank/DDBJ databases">
        <title>Genome sequence of strict halophilic Halobacillus trueperi SS1 isolated from Lunsu, a salty water body of North West Himalayas.</title>
        <authorList>
            <person name="Gupta S."/>
            <person name="Sharma P."/>
            <person name="Dev K."/>
            <person name="Baumler D."/>
            <person name="Sourirajan A."/>
        </authorList>
    </citation>
    <scope>NUCLEOTIDE SEQUENCE [LARGE SCALE GENOMIC DNA]</scope>
    <source>
        <strain evidence="2 3">SS1</strain>
    </source>
</reference>
<dbReference type="InterPro" id="IPR050678">
    <property type="entry name" value="DNA_Partitioning_ATPase"/>
</dbReference>
<feature type="domain" description="AAA" evidence="1">
    <location>
        <begin position="1"/>
        <end position="176"/>
    </location>
</feature>
<organism evidence="2 3">
    <name type="scientific">Halobacillus trueperi</name>
    <dbReference type="NCBI Taxonomy" id="156205"/>
    <lineage>
        <taxon>Bacteria</taxon>
        <taxon>Bacillati</taxon>
        <taxon>Bacillota</taxon>
        <taxon>Bacilli</taxon>
        <taxon>Bacillales</taxon>
        <taxon>Bacillaceae</taxon>
        <taxon>Halobacillus</taxon>
    </lineage>
</organism>
<dbReference type="SUPFAM" id="SSF52540">
    <property type="entry name" value="P-loop containing nucleoside triphosphate hydrolases"/>
    <property type="match status" value="1"/>
</dbReference>
<dbReference type="CDD" id="cd02042">
    <property type="entry name" value="ParAB_family"/>
    <property type="match status" value="1"/>
</dbReference>
<dbReference type="AlphaFoldDB" id="A0A3D8VQ01"/>
<accession>A0A3D8VQ01</accession>
<proteinExistence type="predicted"/>
<dbReference type="InterPro" id="IPR027417">
    <property type="entry name" value="P-loop_NTPase"/>
</dbReference>
<gene>
    <name evidence="2" type="ORF">DXT76_10815</name>
</gene>